<dbReference type="OrthoDB" id="448399at2759"/>
<feature type="domain" description="Exonuclease" evidence="5">
    <location>
        <begin position="118"/>
        <end position="331"/>
    </location>
</feature>
<dbReference type="GO" id="GO:0000175">
    <property type="term" value="F:3'-5'-RNA exonuclease activity"/>
    <property type="evidence" value="ECO:0007669"/>
    <property type="project" value="InterPro"/>
</dbReference>
<protein>
    <submittedName>
        <fullName evidence="6">ERI1 exoribonuclease</fullName>
    </submittedName>
</protein>
<evidence type="ECO:0000256" key="3">
    <source>
        <dbReference type="ARBA" id="ARBA00022839"/>
    </source>
</evidence>
<feature type="region of interest" description="Disordered" evidence="4">
    <location>
        <begin position="69"/>
        <end position="108"/>
    </location>
</feature>
<dbReference type="InterPro" id="IPR036397">
    <property type="entry name" value="RNaseH_sf"/>
</dbReference>
<dbReference type="InterPro" id="IPR047201">
    <property type="entry name" value="ERI-1_3'hExo-like"/>
</dbReference>
<keyword evidence="3" id="KW-0269">Exonuclease</keyword>
<dbReference type="PANTHER" id="PTHR23044">
    <property type="entry name" value="3'-5' EXONUCLEASE ERI1-RELATED"/>
    <property type="match status" value="1"/>
</dbReference>
<dbReference type="SUPFAM" id="SSF53098">
    <property type="entry name" value="Ribonuclease H-like"/>
    <property type="match status" value="1"/>
</dbReference>
<gene>
    <name evidence="6" type="ORF">SEMRO_1372_G267180.1</name>
</gene>
<sequence length="380" mass="42419">MLELEDLPLGLRELVDAAPTTTGKVPTPQEIDAQREFKAKMKARLAALPSHSNGDNLTLGYNAIMKLVKKKQQSKPPPKKKKKKAGCEPSTPKEVNSTSIKVPDQTGRHLERSEHIDYLLVLDFEATCSPNGEADPDPVEIIEFPTLLLNVKTGEIEDTFHYYVKPEVHPELSEFCTSLTGIHQSTVKQGKTLTEVLALHQQWLEQHNLIASSATDNTPATQRLRKQRFLYCTSGDSDLRQYLPQQLKYHNQPVPYHFKSWINIQHPFSKFYHCKSRGMTNILHLLDIELEGRVLLGVVGTSRGGLIDHTVARDALVNALATAESAAMEKDIVIISGGGLVPKLAFQWACAKGYEAVQVASSAVKSTPKGWCDHRFEPWR</sequence>
<dbReference type="InterPro" id="IPR013520">
    <property type="entry name" value="Ribonucl_H"/>
</dbReference>
<keyword evidence="2" id="KW-0378">Hydrolase</keyword>
<dbReference type="CDD" id="cd06133">
    <property type="entry name" value="ERI-1_3'hExo_like"/>
    <property type="match status" value="1"/>
</dbReference>
<dbReference type="InterPro" id="IPR012337">
    <property type="entry name" value="RNaseH-like_sf"/>
</dbReference>
<proteinExistence type="predicted"/>
<dbReference type="AlphaFoldDB" id="A0A9N8EML2"/>
<dbReference type="SMART" id="SM00479">
    <property type="entry name" value="EXOIII"/>
    <property type="match status" value="1"/>
</dbReference>
<accession>A0A9N8EML2</accession>
<dbReference type="Gene3D" id="3.30.420.10">
    <property type="entry name" value="Ribonuclease H-like superfamily/Ribonuclease H"/>
    <property type="match status" value="1"/>
</dbReference>
<evidence type="ECO:0000256" key="4">
    <source>
        <dbReference type="SAM" id="MobiDB-lite"/>
    </source>
</evidence>
<evidence type="ECO:0000313" key="7">
    <source>
        <dbReference type="Proteomes" id="UP001153069"/>
    </source>
</evidence>
<dbReference type="Proteomes" id="UP001153069">
    <property type="component" value="Unassembled WGS sequence"/>
</dbReference>
<evidence type="ECO:0000256" key="1">
    <source>
        <dbReference type="ARBA" id="ARBA00022722"/>
    </source>
</evidence>
<organism evidence="6 7">
    <name type="scientific">Seminavis robusta</name>
    <dbReference type="NCBI Taxonomy" id="568900"/>
    <lineage>
        <taxon>Eukaryota</taxon>
        <taxon>Sar</taxon>
        <taxon>Stramenopiles</taxon>
        <taxon>Ochrophyta</taxon>
        <taxon>Bacillariophyta</taxon>
        <taxon>Bacillariophyceae</taxon>
        <taxon>Bacillariophycidae</taxon>
        <taxon>Naviculales</taxon>
        <taxon>Naviculaceae</taxon>
        <taxon>Seminavis</taxon>
    </lineage>
</organism>
<feature type="compositionally biased region" description="Basic residues" evidence="4">
    <location>
        <begin position="69"/>
        <end position="84"/>
    </location>
</feature>
<dbReference type="GO" id="GO:0003676">
    <property type="term" value="F:nucleic acid binding"/>
    <property type="evidence" value="ECO:0007669"/>
    <property type="project" value="InterPro"/>
</dbReference>
<keyword evidence="1" id="KW-0540">Nuclease</keyword>
<evidence type="ECO:0000256" key="2">
    <source>
        <dbReference type="ARBA" id="ARBA00022801"/>
    </source>
</evidence>
<name>A0A9N8EML2_9STRA</name>
<dbReference type="EMBL" id="CAICTM010001370">
    <property type="protein sequence ID" value="CAB9523065.1"/>
    <property type="molecule type" value="Genomic_DNA"/>
</dbReference>
<evidence type="ECO:0000313" key="6">
    <source>
        <dbReference type="EMBL" id="CAB9523065.1"/>
    </source>
</evidence>
<dbReference type="InterPro" id="IPR051274">
    <property type="entry name" value="3-5_Exoribonuclease"/>
</dbReference>
<dbReference type="PANTHER" id="PTHR23044:SF61">
    <property type="entry name" value="3'-5' EXORIBONUCLEASE 1-RELATED"/>
    <property type="match status" value="1"/>
</dbReference>
<comment type="caution">
    <text evidence="6">The sequence shown here is derived from an EMBL/GenBank/DDBJ whole genome shotgun (WGS) entry which is preliminary data.</text>
</comment>
<keyword evidence="7" id="KW-1185">Reference proteome</keyword>
<evidence type="ECO:0000259" key="5">
    <source>
        <dbReference type="SMART" id="SM00479"/>
    </source>
</evidence>
<dbReference type="Pfam" id="PF00929">
    <property type="entry name" value="RNase_T"/>
    <property type="match status" value="1"/>
</dbReference>
<reference evidence="6" key="1">
    <citation type="submission" date="2020-06" db="EMBL/GenBank/DDBJ databases">
        <authorList>
            <consortium name="Plant Systems Biology data submission"/>
        </authorList>
    </citation>
    <scope>NUCLEOTIDE SEQUENCE</scope>
    <source>
        <strain evidence="6">D6</strain>
    </source>
</reference>